<name>A0A6A7C8J1_9PEZI</name>
<evidence type="ECO:0000256" key="9">
    <source>
        <dbReference type="ARBA" id="ARBA00022840"/>
    </source>
</evidence>
<dbReference type="InterPro" id="IPR036554">
    <property type="entry name" value="GHMP_kinase_C_sf"/>
</dbReference>
<dbReference type="GO" id="GO:0006696">
    <property type="term" value="P:ergosterol biosynthetic process"/>
    <property type="evidence" value="ECO:0007669"/>
    <property type="project" value="TreeGrafter"/>
</dbReference>
<accession>A0A6A7C8J1</accession>
<protein>
    <recommendedName>
        <fullName evidence="3 17">Mevalonate kinase</fullName>
        <shortName evidence="17">MK</shortName>
        <ecNumber evidence="3 17">2.7.1.36</ecNumber>
    </recommendedName>
</protein>
<dbReference type="GO" id="GO:0004496">
    <property type="term" value="F:mevalonate kinase activity"/>
    <property type="evidence" value="ECO:0007669"/>
    <property type="project" value="UniProtKB-EC"/>
</dbReference>
<feature type="domain" description="GHMP kinase N-terminal" evidence="18">
    <location>
        <begin position="146"/>
        <end position="220"/>
    </location>
</feature>
<dbReference type="SUPFAM" id="SSF54211">
    <property type="entry name" value="Ribosomal protein S5 domain 2-like"/>
    <property type="match status" value="1"/>
</dbReference>
<keyword evidence="6 17" id="KW-0808">Transferase</keyword>
<keyword evidence="5 17" id="KW-0444">Lipid biosynthesis</keyword>
<dbReference type="Proteomes" id="UP000799421">
    <property type="component" value="Unassembled WGS sequence"/>
</dbReference>
<keyword evidence="7 17" id="KW-0547">Nucleotide-binding</keyword>
<comment type="function">
    <text evidence="17">Mevalonate kinase; part of the second module of ergosterol biosynthesis pathway that includes the middle steps of the pathway. The second module is carried out in the vacuole and involves the formation of farnesyl diphosphate, which is also an important intermediate in the biosynthesis of ubiquinone, dolichol, heme and prenylated proteins.</text>
</comment>
<evidence type="ECO:0000256" key="8">
    <source>
        <dbReference type="ARBA" id="ARBA00022777"/>
    </source>
</evidence>
<dbReference type="PRINTS" id="PR00959">
    <property type="entry name" value="MEVGALKINASE"/>
</dbReference>
<dbReference type="InterPro" id="IPR013750">
    <property type="entry name" value="GHMP_kinase_C_dom"/>
</dbReference>
<evidence type="ECO:0000256" key="1">
    <source>
        <dbReference type="ARBA" id="ARBA00004496"/>
    </source>
</evidence>
<evidence type="ECO:0000313" key="21">
    <source>
        <dbReference type="Proteomes" id="UP000799421"/>
    </source>
</evidence>
<sequence>MMDNPLYVPPPFIVAAPGKTILCGEHAVVFSGYRALAAAISLRSYMLCTALATTERTLTVIFEDIGLNHTWNIKDLPWDYCKSKDKSHPSYHTPVRSLDDELMVLLEALVADVGQDAEPGTRKVMQCAGMAFLYLFVCLRDEDALACEYVMRSAIPVGMGLGSSASISACISAALLLQSGAIQAPARNELDSEEACKQLAYINNWAYTTELMFHHRPSGVDNTVSTQGGVIVFSRPNSIRTLPNVTSLPFLLIDSMQPKSTAKEVAKVQELNKMWPQITKGILYAIDNIVHAAKEALRNWDFDKIEDTESLGRLLEMNHSLLDSLGVSHPRLERIRSIIKESGLGWTKLTGSGGGGCAIALMRWGDVDPEEVEALKRKLQEEGFKIYQVKLGIKGVAVLDSAVVKSCEISKQTFLQAERIDELMERDDIASAWQSWSEYNLEDM</sequence>
<dbReference type="PANTHER" id="PTHR43290:SF2">
    <property type="entry name" value="MEVALONATE KINASE"/>
    <property type="match status" value="1"/>
</dbReference>
<dbReference type="GO" id="GO:0005524">
    <property type="term" value="F:ATP binding"/>
    <property type="evidence" value="ECO:0007669"/>
    <property type="project" value="UniProtKB-KW"/>
</dbReference>
<dbReference type="InterPro" id="IPR006203">
    <property type="entry name" value="GHMP_knse_ATP-bd_CS"/>
</dbReference>
<dbReference type="EC" id="2.7.1.36" evidence="3 17"/>
<evidence type="ECO:0000256" key="14">
    <source>
        <dbReference type="ARBA" id="ARBA00023221"/>
    </source>
</evidence>
<dbReference type="GO" id="GO:0019287">
    <property type="term" value="P:isopentenyl diphosphate biosynthetic process, mevalonate pathway"/>
    <property type="evidence" value="ECO:0007669"/>
    <property type="project" value="UniProtKB-UniPathway"/>
</dbReference>
<dbReference type="OrthoDB" id="1652964at2759"/>
<dbReference type="GO" id="GO:0005829">
    <property type="term" value="C:cytosol"/>
    <property type="evidence" value="ECO:0007669"/>
    <property type="project" value="TreeGrafter"/>
</dbReference>
<keyword evidence="11 17" id="KW-0756">Sterol biosynthesis</keyword>
<evidence type="ECO:0000259" key="18">
    <source>
        <dbReference type="Pfam" id="PF00288"/>
    </source>
</evidence>
<evidence type="ECO:0000256" key="17">
    <source>
        <dbReference type="RuleBase" id="RU363087"/>
    </source>
</evidence>
<reference evidence="20" key="1">
    <citation type="journal article" date="2020" name="Stud. Mycol.">
        <title>101 Dothideomycetes genomes: a test case for predicting lifestyles and emergence of pathogens.</title>
        <authorList>
            <person name="Haridas S."/>
            <person name="Albert R."/>
            <person name="Binder M."/>
            <person name="Bloem J."/>
            <person name="Labutti K."/>
            <person name="Salamov A."/>
            <person name="Andreopoulos B."/>
            <person name="Baker S."/>
            <person name="Barry K."/>
            <person name="Bills G."/>
            <person name="Bluhm B."/>
            <person name="Cannon C."/>
            <person name="Castanera R."/>
            <person name="Culley D."/>
            <person name="Daum C."/>
            <person name="Ezra D."/>
            <person name="Gonzalez J."/>
            <person name="Henrissat B."/>
            <person name="Kuo A."/>
            <person name="Liang C."/>
            <person name="Lipzen A."/>
            <person name="Lutzoni F."/>
            <person name="Magnuson J."/>
            <person name="Mondo S."/>
            <person name="Nolan M."/>
            <person name="Ohm R."/>
            <person name="Pangilinan J."/>
            <person name="Park H.-J."/>
            <person name="Ramirez L."/>
            <person name="Alfaro M."/>
            <person name="Sun H."/>
            <person name="Tritt A."/>
            <person name="Yoshinaga Y."/>
            <person name="Zwiers L.-H."/>
            <person name="Turgeon B."/>
            <person name="Goodwin S."/>
            <person name="Spatafora J."/>
            <person name="Crous P."/>
            <person name="Grigoriev I."/>
        </authorList>
    </citation>
    <scope>NUCLEOTIDE SEQUENCE</scope>
    <source>
        <strain evidence="20">CBS 480.64</strain>
    </source>
</reference>
<dbReference type="AlphaFoldDB" id="A0A6A7C8J1"/>
<dbReference type="NCBIfam" id="TIGR00549">
    <property type="entry name" value="mevalon_kin"/>
    <property type="match status" value="1"/>
</dbReference>
<dbReference type="PROSITE" id="PS00627">
    <property type="entry name" value="GHMP_KINASES_ATP"/>
    <property type="match status" value="1"/>
</dbReference>
<dbReference type="InterPro" id="IPR006204">
    <property type="entry name" value="GHMP_kinase_N_dom"/>
</dbReference>
<dbReference type="Gene3D" id="3.30.70.890">
    <property type="entry name" value="GHMP kinase, C-terminal domain"/>
    <property type="match status" value="1"/>
</dbReference>
<evidence type="ECO:0000313" key="20">
    <source>
        <dbReference type="EMBL" id="KAF2863562.1"/>
    </source>
</evidence>
<proteinExistence type="inferred from homology"/>
<organism evidence="20 21">
    <name type="scientific">Piedraia hortae CBS 480.64</name>
    <dbReference type="NCBI Taxonomy" id="1314780"/>
    <lineage>
        <taxon>Eukaryota</taxon>
        <taxon>Fungi</taxon>
        <taxon>Dikarya</taxon>
        <taxon>Ascomycota</taxon>
        <taxon>Pezizomycotina</taxon>
        <taxon>Dothideomycetes</taxon>
        <taxon>Dothideomycetidae</taxon>
        <taxon>Capnodiales</taxon>
        <taxon>Piedraiaceae</taxon>
        <taxon>Piedraia</taxon>
    </lineage>
</organism>
<dbReference type="Gene3D" id="3.30.230.10">
    <property type="match status" value="1"/>
</dbReference>
<evidence type="ECO:0000256" key="6">
    <source>
        <dbReference type="ARBA" id="ARBA00022679"/>
    </source>
</evidence>
<keyword evidence="12 17" id="KW-0443">Lipid metabolism</keyword>
<keyword evidence="17" id="KW-0752">Steroid biosynthesis</keyword>
<keyword evidence="9 17" id="KW-0067">ATP-binding</keyword>
<keyword evidence="13 17" id="KW-1207">Sterol metabolism</keyword>
<evidence type="ECO:0000256" key="16">
    <source>
        <dbReference type="ARBA" id="ARBA00029438"/>
    </source>
</evidence>
<feature type="domain" description="GHMP kinase C-terminal" evidence="19">
    <location>
        <begin position="299"/>
        <end position="383"/>
    </location>
</feature>
<dbReference type="PANTHER" id="PTHR43290">
    <property type="entry name" value="MEVALONATE KINASE"/>
    <property type="match status" value="1"/>
</dbReference>
<evidence type="ECO:0000256" key="4">
    <source>
        <dbReference type="ARBA" id="ARBA00022490"/>
    </source>
</evidence>
<evidence type="ECO:0000256" key="5">
    <source>
        <dbReference type="ARBA" id="ARBA00022516"/>
    </source>
</evidence>
<evidence type="ECO:0000256" key="10">
    <source>
        <dbReference type="ARBA" id="ARBA00022842"/>
    </source>
</evidence>
<dbReference type="InterPro" id="IPR020568">
    <property type="entry name" value="Ribosomal_Su5_D2-typ_SF"/>
</dbReference>
<evidence type="ECO:0000256" key="15">
    <source>
        <dbReference type="ARBA" id="ARBA00029310"/>
    </source>
</evidence>
<comment type="catalytic activity">
    <reaction evidence="15">
        <text>(R)-mevalonate + ATP = (R)-5-phosphomevalonate + ADP + H(+)</text>
        <dbReference type="Rhea" id="RHEA:17065"/>
        <dbReference type="ChEBI" id="CHEBI:15378"/>
        <dbReference type="ChEBI" id="CHEBI:30616"/>
        <dbReference type="ChEBI" id="CHEBI:36464"/>
        <dbReference type="ChEBI" id="CHEBI:58146"/>
        <dbReference type="ChEBI" id="CHEBI:456216"/>
        <dbReference type="EC" id="2.7.1.36"/>
    </reaction>
    <physiologicalReaction direction="left-to-right" evidence="15">
        <dbReference type="Rhea" id="RHEA:17066"/>
    </physiologicalReaction>
</comment>
<evidence type="ECO:0000256" key="11">
    <source>
        <dbReference type="ARBA" id="ARBA00023011"/>
    </source>
</evidence>
<keyword evidence="14 17" id="KW-0753">Steroid metabolism</keyword>
<evidence type="ECO:0000256" key="2">
    <source>
        <dbReference type="ARBA" id="ARBA00006495"/>
    </source>
</evidence>
<keyword evidence="10" id="KW-0460">Magnesium</keyword>
<evidence type="ECO:0000256" key="13">
    <source>
        <dbReference type="ARBA" id="ARBA00023166"/>
    </source>
</evidence>
<keyword evidence="21" id="KW-1185">Reference proteome</keyword>
<evidence type="ECO:0000256" key="3">
    <source>
        <dbReference type="ARBA" id="ARBA00012103"/>
    </source>
</evidence>
<gene>
    <name evidence="20" type="ORF">K470DRAFT_254864</name>
</gene>
<evidence type="ECO:0000259" key="19">
    <source>
        <dbReference type="Pfam" id="PF08544"/>
    </source>
</evidence>
<dbReference type="InterPro" id="IPR014721">
    <property type="entry name" value="Ribsml_uS5_D2-typ_fold_subgr"/>
</dbReference>
<comment type="subcellular location">
    <subcellularLocation>
        <location evidence="1 17">Cytoplasm</location>
    </subcellularLocation>
</comment>
<dbReference type="EMBL" id="MU005960">
    <property type="protein sequence ID" value="KAF2863562.1"/>
    <property type="molecule type" value="Genomic_DNA"/>
</dbReference>
<evidence type="ECO:0000256" key="12">
    <source>
        <dbReference type="ARBA" id="ARBA00023098"/>
    </source>
</evidence>
<dbReference type="SUPFAM" id="SSF55060">
    <property type="entry name" value="GHMP Kinase, C-terminal domain"/>
    <property type="match status" value="1"/>
</dbReference>
<comment type="similarity">
    <text evidence="2 17">Belongs to the GHMP kinase family. Mevalonate kinase subfamily.</text>
</comment>
<evidence type="ECO:0000256" key="7">
    <source>
        <dbReference type="ARBA" id="ARBA00022741"/>
    </source>
</evidence>
<dbReference type="InterPro" id="IPR006205">
    <property type="entry name" value="Mev_gal_kin"/>
</dbReference>
<dbReference type="Pfam" id="PF08544">
    <property type="entry name" value="GHMP_kinases_C"/>
    <property type="match status" value="1"/>
</dbReference>
<dbReference type="Pfam" id="PF00288">
    <property type="entry name" value="GHMP_kinases_N"/>
    <property type="match status" value="1"/>
</dbReference>
<dbReference type="UniPathway" id="UPA00057">
    <property type="reaction ID" value="UER00098"/>
</dbReference>
<keyword evidence="4 17" id="KW-0963">Cytoplasm</keyword>
<keyword evidence="8 17" id="KW-0418">Kinase</keyword>
<comment type="pathway">
    <text evidence="16 17">Isoprenoid biosynthesis; isopentenyl diphosphate biosynthesis via mevalonate pathway; isopentenyl diphosphate from (R)-mevalonate: step 1/3.</text>
</comment>